<comment type="similarity">
    <text evidence="3">In the N-terminal section; belongs to the phytochrome family.</text>
</comment>
<keyword evidence="9" id="KW-0418">Kinase</keyword>
<feature type="domain" description="Histidine kinase" evidence="17">
    <location>
        <begin position="511"/>
        <end position="734"/>
    </location>
</feature>
<evidence type="ECO:0000256" key="9">
    <source>
        <dbReference type="ARBA" id="ARBA00022777"/>
    </source>
</evidence>
<dbReference type="CDD" id="cd17546">
    <property type="entry name" value="REC_hyHK_CKI1_RcsC-like"/>
    <property type="match status" value="1"/>
</dbReference>
<dbReference type="EC" id="2.7.13.3" evidence="4"/>
<dbReference type="PRINTS" id="PR00344">
    <property type="entry name" value="BCTRLSENSOR"/>
</dbReference>
<keyword evidence="8" id="KW-0547">Nucleotide-binding</keyword>
<dbReference type="PROSITE" id="PS50109">
    <property type="entry name" value="HIS_KIN"/>
    <property type="match status" value="1"/>
</dbReference>
<sequence length="903" mass="103404">MKYTTRLYVGFSLIIMVIAVLVGFIVGIIHSQNQELNELYEDRYLKIQLLNHIRVGIKNVDNDLKDTIDHNNAPSKDMNVQSIREGLEEINDDLHTLDAIIKVKKAKDKLNILHGQIEEYEKLINEILTIVDGGNTEKAASVYETDIKRDNQIINTTESMISIQERIMEDTLKSTKVSNDFYVKFTVVSIIITLLIGFWVSRWVIRSITNRFQNIRDVMKSIQYGSENLPRLRDLSNDEIGEIAQAYNEMATALEAHERMERQYTEEVEEQNWLSMRLAELSMLSQEIFDINNLDEKYFQAVIPMVDACYGALYIIKNDRSRPYLLKVCSYTDDVFAKPSLIVELEEGMVGQCARDGRLRRIKSVQSLPNTFFSHMGESVPNEILIFPILLDGEVVGVLELATKREFPQLHEKLLIEAMNQLGVTIDRIMQQMQVRKLLEESQALNEELRMQSEEMQFQQEQLRKMNEQLETQYKHSEQKTKDLEVTKLELEERTKQLQLTSKYKTEFLANISHELRTPLNSLLILAQIFLENKENNLTEKQKEYANTIHAAGKDLLNLINDILDLAKIESGKIDIKRNEMEIGDLVSFITNQFEPLANRKNLEFIVEVASNIPGFVYTDTQKVYQILKNLLSNAIKFTVKGKVRVFVKRTMHLQGEYIAFVVADTGIGISKENQELIFEAFQQVDGTTSRQYGGTGLGLSISKELAGLLSGFITVESTEGKGSTFTFYLPVNFEAEVVHSYPNVELDTFDLQHQVVEEPRLGANIVQDHELTGKHVLIVDDDMRNVFSLTTVLEAIGMKVSFAENGLEGIQILENNRDIDIILMDIMMAEMDGYETMREIRKSEKLKHIPIIAVTAKAMSEDRNKCIEAGASDYMTKPVNLEQLILLMKVWLCQLDNESIGK</sequence>
<evidence type="ECO:0000313" key="21">
    <source>
        <dbReference type="Proteomes" id="UP000271374"/>
    </source>
</evidence>
<keyword evidence="11" id="KW-0902">Two-component regulatory system</keyword>
<dbReference type="Proteomes" id="UP000271374">
    <property type="component" value="Unassembled WGS sequence"/>
</dbReference>
<evidence type="ECO:0000256" key="11">
    <source>
        <dbReference type="ARBA" id="ARBA00023012"/>
    </source>
</evidence>
<dbReference type="GO" id="GO:0005524">
    <property type="term" value="F:ATP binding"/>
    <property type="evidence" value="ECO:0007669"/>
    <property type="project" value="UniProtKB-KW"/>
</dbReference>
<dbReference type="Gene3D" id="3.40.50.2300">
    <property type="match status" value="1"/>
</dbReference>
<dbReference type="InterPro" id="IPR003018">
    <property type="entry name" value="GAF"/>
</dbReference>
<dbReference type="InterPro" id="IPR003660">
    <property type="entry name" value="HAMP_dom"/>
</dbReference>
<feature type="coiled-coil region" evidence="15">
    <location>
        <begin position="243"/>
        <end position="270"/>
    </location>
</feature>
<dbReference type="SMART" id="SM00388">
    <property type="entry name" value="HisKA"/>
    <property type="match status" value="1"/>
</dbReference>
<feature type="coiled-coil region" evidence="15">
    <location>
        <begin position="435"/>
        <end position="494"/>
    </location>
</feature>
<dbReference type="SMART" id="SM00065">
    <property type="entry name" value="GAF"/>
    <property type="match status" value="1"/>
</dbReference>
<dbReference type="SMART" id="SM00304">
    <property type="entry name" value="HAMP"/>
    <property type="match status" value="1"/>
</dbReference>
<evidence type="ECO:0000256" key="3">
    <source>
        <dbReference type="ARBA" id="ARBA00006402"/>
    </source>
</evidence>
<keyword evidence="21" id="KW-1185">Reference proteome</keyword>
<dbReference type="InterPro" id="IPR029016">
    <property type="entry name" value="GAF-like_dom_sf"/>
</dbReference>
<dbReference type="Pfam" id="PF00512">
    <property type="entry name" value="HisKA"/>
    <property type="match status" value="1"/>
</dbReference>
<evidence type="ECO:0000256" key="8">
    <source>
        <dbReference type="ARBA" id="ARBA00022741"/>
    </source>
</evidence>
<dbReference type="PROSITE" id="PS50110">
    <property type="entry name" value="RESPONSE_REGULATORY"/>
    <property type="match status" value="1"/>
</dbReference>
<evidence type="ECO:0000256" key="5">
    <source>
        <dbReference type="ARBA" id="ARBA00022475"/>
    </source>
</evidence>
<evidence type="ECO:0000256" key="15">
    <source>
        <dbReference type="SAM" id="Coils"/>
    </source>
</evidence>
<dbReference type="Pfam" id="PF02518">
    <property type="entry name" value="HATPase_c"/>
    <property type="match status" value="1"/>
</dbReference>
<dbReference type="InterPro" id="IPR003661">
    <property type="entry name" value="HisK_dim/P_dom"/>
</dbReference>
<protein>
    <recommendedName>
        <fullName evidence="13">Circadian input-output histidine kinase CikA</fullName>
        <ecNumber evidence="4">2.7.13.3</ecNumber>
    </recommendedName>
</protein>
<feature type="modified residue" description="4-aspartylphosphate" evidence="14">
    <location>
        <position position="826"/>
    </location>
</feature>
<dbReference type="SUPFAM" id="SSF52172">
    <property type="entry name" value="CheY-like"/>
    <property type="match status" value="1"/>
</dbReference>
<feature type="transmembrane region" description="Helical" evidence="16">
    <location>
        <begin position="6"/>
        <end position="29"/>
    </location>
</feature>
<dbReference type="InterPro" id="IPR004358">
    <property type="entry name" value="Sig_transdc_His_kin-like_C"/>
</dbReference>
<keyword evidence="5" id="KW-1003">Cell membrane</keyword>
<dbReference type="SMART" id="SM00448">
    <property type="entry name" value="REC"/>
    <property type="match status" value="1"/>
</dbReference>
<keyword evidence="7" id="KW-0808">Transferase</keyword>
<evidence type="ECO:0000256" key="1">
    <source>
        <dbReference type="ARBA" id="ARBA00000085"/>
    </source>
</evidence>
<dbReference type="Pfam" id="PF00672">
    <property type="entry name" value="HAMP"/>
    <property type="match status" value="1"/>
</dbReference>
<dbReference type="CDD" id="cd06225">
    <property type="entry name" value="HAMP"/>
    <property type="match status" value="1"/>
</dbReference>
<dbReference type="InterPro" id="IPR005467">
    <property type="entry name" value="His_kinase_dom"/>
</dbReference>
<dbReference type="SUPFAM" id="SSF47384">
    <property type="entry name" value="Homodimeric domain of signal transducing histidine kinase"/>
    <property type="match status" value="1"/>
</dbReference>
<evidence type="ECO:0000256" key="7">
    <source>
        <dbReference type="ARBA" id="ARBA00022679"/>
    </source>
</evidence>
<evidence type="ECO:0000256" key="16">
    <source>
        <dbReference type="SAM" id="Phobius"/>
    </source>
</evidence>
<keyword evidence="10" id="KW-0067">ATP-binding</keyword>
<dbReference type="InterPro" id="IPR036890">
    <property type="entry name" value="HATPase_C_sf"/>
</dbReference>
<dbReference type="CDD" id="cd00082">
    <property type="entry name" value="HisKA"/>
    <property type="match status" value="1"/>
</dbReference>
<evidence type="ECO:0000256" key="4">
    <source>
        <dbReference type="ARBA" id="ARBA00012438"/>
    </source>
</evidence>
<dbReference type="Pfam" id="PF00072">
    <property type="entry name" value="Response_reg"/>
    <property type="match status" value="1"/>
</dbReference>
<dbReference type="GO" id="GO:0000155">
    <property type="term" value="F:phosphorelay sensor kinase activity"/>
    <property type="evidence" value="ECO:0007669"/>
    <property type="project" value="InterPro"/>
</dbReference>
<proteinExistence type="inferred from homology"/>
<evidence type="ECO:0000313" key="20">
    <source>
        <dbReference type="EMBL" id="RTR28730.1"/>
    </source>
</evidence>
<feature type="domain" description="Response regulatory" evidence="18">
    <location>
        <begin position="776"/>
        <end position="893"/>
    </location>
</feature>
<evidence type="ECO:0000259" key="17">
    <source>
        <dbReference type="PROSITE" id="PS50109"/>
    </source>
</evidence>
<evidence type="ECO:0000259" key="18">
    <source>
        <dbReference type="PROSITE" id="PS50110"/>
    </source>
</evidence>
<dbReference type="Gene3D" id="1.10.287.130">
    <property type="match status" value="1"/>
</dbReference>
<evidence type="ECO:0000256" key="10">
    <source>
        <dbReference type="ARBA" id="ARBA00022840"/>
    </source>
</evidence>
<accession>A0A431VZN6</accession>
<evidence type="ECO:0000256" key="14">
    <source>
        <dbReference type="PROSITE-ProRule" id="PRU00169"/>
    </source>
</evidence>
<dbReference type="Gene3D" id="3.30.450.40">
    <property type="match status" value="1"/>
</dbReference>
<name>A0A431VZN6_9BACI</name>
<evidence type="ECO:0000256" key="6">
    <source>
        <dbReference type="ARBA" id="ARBA00022553"/>
    </source>
</evidence>
<feature type="domain" description="HAMP" evidence="19">
    <location>
        <begin position="206"/>
        <end position="259"/>
    </location>
</feature>
<keyword evidence="12 16" id="KW-0472">Membrane</keyword>
<dbReference type="PANTHER" id="PTHR45339:SF1">
    <property type="entry name" value="HYBRID SIGNAL TRANSDUCTION HISTIDINE KINASE J"/>
    <property type="match status" value="1"/>
</dbReference>
<evidence type="ECO:0000256" key="13">
    <source>
        <dbReference type="ARBA" id="ARBA00074306"/>
    </source>
</evidence>
<dbReference type="SUPFAM" id="SSF55874">
    <property type="entry name" value="ATPase domain of HSP90 chaperone/DNA topoisomerase II/histidine kinase"/>
    <property type="match status" value="1"/>
</dbReference>
<dbReference type="InterPro" id="IPR003594">
    <property type="entry name" value="HATPase_dom"/>
</dbReference>
<dbReference type="Gene3D" id="3.30.565.10">
    <property type="entry name" value="Histidine kinase-like ATPase, C-terminal domain"/>
    <property type="match status" value="1"/>
</dbReference>
<comment type="catalytic activity">
    <reaction evidence="1">
        <text>ATP + protein L-histidine = ADP + protein N-phospho-L-histidine.</text>
        <dbReference type="EC" id="2.7.13.3"/>
    </reaction>
</comment>
<dbReference type="SMART" id="SM00387">
    <property type="entry name" value="HATPase_c"/>
    <property type="match status" value="1"/>
</dbReference>
<dbReference type="AlphaFoldDB" id="A0A431VZN6"/>
<reference evidence="20 21" key="1">
    <citation type="submission" date="2018-12" db="EMBL/GenBank/DDBJ databases">
        <title>Bacillus yapensis draft genome sequence.</title>
        <authorList>
            <person name="Yu L."/>
            <person name="Xu X."/>
            <person name="Tang X."/>
        </authorList>
    </citation>
    <scope>NUCLEOTIDE SEQUENCE [LARGE SCALE GENOMIC DNA]</scope>
    <source>
        <strain evidence="20 21">XXST-01</strain>
    </source>
</reference>
<keyword evidence="6 14" id="KW-0597">Phosphoprotein</keyword>
<dbReference type="GO" id="GO:0005886">
    <property type="term" value="C:plasma membrane"/>
    <property type="evidence" value="ECO:0007669"/>
    <property type="project" value="UniProtKB-SubCell"/>
</dbReference>
<evidence type="ECO:0000256" key="12">
    <source>
        <dbReference type="ARBA" id="ARBA00023136"/>
    </source>
</evidence>
<dbReference type="Pfam" id="PF12729">
    <property type="entry name" value="4HB_MCP_1"/>
    <property type="match status" value="1"/>
</dbReference>
<dbReference type="Pfam" id="PF13185">
    <property type="entry name" value="GAF_2"/>
    <property type="match status" value="1"/>
</dbReference>
<keyword evidence="15" id="KW-0175">Coiled coil</keyword>
<dbReference type="PANTHER" id="PTHR45339">
    <property type="entry name" value="HYBRID SIGNAL TRANSDUCTION HISTIDINE KINASE J"/>
    <property type="match status" value="1"/>
</dbReference>
<evidence type="ECO:0000259" key="19">
    <source>
        <dbReference type="PROSITE" id="PS50885"/>
    </source>
</evidence>
<dbReference type="Gene3D" id="6.10.340.10">
    <property type="match status" value="1"/>
</dbReference>
<keyword evidence="16" id="KW-1133">Transmembrane helix</keyword>
<dbReference type="SUPFAM" id="SSF55781">
    <property type="entry name" value="GAF domain-like"/>
    <property type="match status" value="1"/>
</dbReference>
<gene>
    <name evidence="20" type="ORF">EKG37_16050</name>
</gene>
<dbReference type="InterPro" id="IPR001789">
    <property type="entry name" value="Sig_transdc_resp-reg_receiver"/>
</dbReference>
<dbReference type="InterPro" id="IPR024478">
    <property type="entry name" value="HlyB_4HB_MCP"/>
</dbReference>
<dbReference type="OrthoDB" id="9790669at2"/>
<dbReference type="EMBL" id="RXNT01000014">
    <property type="protein sequence ID" value="RTR28730.1"/>
    <property type="molecule type" value="Genomic_DNA"/>
</dbReference>
<organism evidence="20 21">
    <name type="scientific">Bacillus yapensis</name>
    <dbReference type="NCBI Taxonomy" id="2492960"/>
    <lineage>
        <taxon>Bacteria</taxon>
        <taxon>Bacillati</taxon>
        <taxon>Bacillota</taxon>
        <taxon>Bacilli</taxon>
        <taxon>Bacillales</taxon>
        <taxon>Bacillaceae</taxon>
        <taxon>Bacillus</taxon>
    </lineage>
</organism>
<dbReference type="InterPro" id="IPR036097">
    <property type="entry name" value="HisK_dim/P_sf"/>
</dbReference>
<dbReference type="FunFam" id="3.30.565.10:FF:000010">
    <property type="entry name" value="Sensor histidine kinase RcsC"/>
    <property type="match status" value="1"/>
</dbReference>
<dbReference type="InterPro" id="IPR011006">
    <property type="entry name" value="CheY-like_superfamily"/>
</dbReference>
<keyword evidence="16" id="KW-0812">Transmembrane</keyword>
<dbReference type="RefSeq" id="WP_126409827.1">
    <property type="nucleotide sequence ID" value="NZ_RXNT01000014.1"/>
</dbReference>
<comment type="caution">
    <text evidence="20">The sequence shown here is derived from an EMBL/GenBank/DDBJ whole genome shotgun (WGS) entry which is preliminary data.</text>
</comment>
<dbReference type="PROSITE" id="PS50885">
    <property type="entry name" value="HAMP"/>
    <property type="match status" value="1"/>
</dbReference>
<comment type="subcellular location">
    <subcellularLocation>
        <location evidence="2">Cell membrane</location>
        <topology evidence="2">Multi-pass membrane protein</topology>
    </subcellularLocation>
</comment>
<dbReference type="CDD" id="cd16922">
    <property type="entry name" value="HATPase_EvgS-ArcB-TorS-like"/>
    <property type="match status" value="1"/>
</dbReference>
<evidence type="ECO:0000256" key="2">
    <source>
        <dbReference type="ARBA" id="ARBA00004651"/>
    </source>
</evidence>